<sequence length="303" mass="33803">MTETFATIAKEAYPAVVAQFDQTIAEERLSHLYLLEGNNQPAMLAFSRYLAWQAVGPNAVNALRVGQDEHPDVFVVRPEKANAPLKIAQIRALRPEFTTTTLESPRKVFILDQVETMTTAAANSLLKFIEDPAGPQLILMLTANLAEVLPTIRSRAQIVHLPDLEGQGDGADDEALSPEWLKKAQPVFFKWFEKAMQVDLSAFAYLQTDLAPLISAPEQVNRIFTWLHQLIRDVVVYPHMPADQLYFSDLVGFYKSLDSHYSPEQIMAASQAIIAIDELAKANIGWQTRLEKVTLDVSIALEG</sequence>
<dbReference type="PANTHER" id="PTHR11669:SF8">
    <property type="entry name" value="DNA POLYMERASE III SUBUNIT DELTA"/>
    <property type="match status" value="1"/>
</dbReference>
<keyword evidence="1" id="KW-0548">Nucleotidyltransferase</keyword>
<proteinExistence type="predicted"/>
<evidence type="ECO:0000313" key="1">
    <source>
        <dbReference type="EMBL" id="CAK8054389.1"/>
    </source>
</evidence>
<keyword evidence="2" id="KW-1185">Reference proteome</keyword>
<dbReference type="Proteomes" id="UP001314241">
    <property type="component" value="Unassembled WGS sequence"/>
</dbReference>
<organism evidence="1 2">
    <name type="scientific">Eupransor demetentiae</name>
    <dbReference type="NCBI Taxonomy" id="3109584"/>
    <lineage>
        <taxon>Bacteria</taxon>
        <taxon>Bacillati</taxon>
        <taxon>Bacillota</taxon>
        <taxon>Bacilli</taxon>
        <taxon>Lactobacillales</taxon>
        <taxon>Lactobacillaceae</taxon>
        <taxon>Eupransor</taxon>
    </lineage>
</organism>
<dbReference type="RefSeq" id="WP_349641941.1">
    <property type="nucleotide sequence ID" value="NZ_CAWVOH010000002.1"/>
</dbReference>
<name>A0ABP0ET32_9LACO</name>
<gene>
    <name evidence="1" type="ORF">R54876_GBNLAHCA_00956</name>
</gene>
<dbReference type="EC" id="2.7.7.7" evidence="1"/>
<reference evidence="1 2" key="1">
    <citation type="submission" date="2024-01" db="EMBL/GenBank/DDBJ databases">
        <authorList>
            <person name="Botero Cardona J."/>
        </authorList>
    </citation>
    <scope>NUCLEOTIDE SEQUENCE [LARGE SCALE GENOMIC DNA]</scope>
    <source>
        <strain evidence="1 2">LMG 33000</strain>
    </source>
</reference>
<comment type="caution">
    <text evidence="1">The sequence shown here is derived from an EMBL/GenBank/DDBJ whole genome shotgun (WGS) entry which is preliminary data.</text>
</comment>
<dbReference type="PANTHER" id="PTHR11669">
    <property type="entry name" value="REPLICATION FACTOR C / DNA POLYMERASE III GAMMA-TAU SUBUNIT"/>
    <property type="match status" value="1"/>
</dbReference>
<dbReference type="GO" id="GO:0003887">
    <property type="term" value="F:DNA-directed DNA polymerase activity"/>
    <property type="evidence" value="ECO:0007669"/>
    <property type="project" value="UniProtKB-EC"/>
</dbReference>
<dbReference type="SUPFAM" id="SSF52540">
    <property type="entry name" value="P-loop containing nucleoside triphosphate hydrolases"/>
    <property type="match status" value="1"/>
</dbReference>
<protein>
    <submittedName>
        <fullName evidence="1">Delta prime subunit (HolB)</fullName>
        <ecNumber evidence="1">2.7.7.7</ecNumber>
    </submittedName>
</protein>
<accession>A0ABP0ET32</accession>
<keyword evidence="1" id="KW-0808">Transferase</keyword>
<evidence type="ECO:0000313" key="2">
    <source>
        <dbReference type="Proteomes" id="UP001314241"/>
    </source>
</evidence>
<dbReference type="InterPro" id="IPR027417">
    <property type="entry name" value="P-loop_NTPase"/>
</dbReference>
<dbReference type="EMBL" id="CAWVOH010000002">
    <property type="protein sequence ID" value="CAK8054389.1"/>
    <property type="molecule type" value="Genomic_DNA"/>
</dbReference>
<dbReference type="InterPro" id="IPR050238">
    <property type="entry name" value="DNA_Rep/Repair_Clamp_Loader"/>
</dbReference>
<dbReference type="Pfam" id="PF13177">
    <property type="entry name" value="DNA_pol3_delta2"/>
    <property type="match status" value="1"/>
</dbReference>
<dbReference type="Gene3D" id="3.40.50.300">
    <property type="entry name" value="P-loop containing nucleotide triphosphate hydrolases"/>
    <property type="match status" value="1"/>
</dbReference>